<organism evidence="2 3">
    <name type="scientific">Anopheles melas</name>
    <dbReference type="NCBI Taxonomy" id="34690"/>
    <lineage>
        <taxon>Eukaryota</taxon>
        <taxon>Metazoa</taxon>
        <taxon>Ecdysozoa</taxon>
        <taxon>Arthropoda</taxon>
        <taxon>Hexapoda</taxon>
        <taxon>Insecta</taxon>
        <taxon>Pterygota</taxon>
        <taxon>Neoptera</taxon>
        <taxon>Endopterygota</taxon>
        <taxon>Diptera</taxon>
        <taxon>Nematocera</taxon>
        <taxon>Culicoidea</taxon>
        <taxon>Culicidae</taxon>
        <taxon>Anophelinae</taxon>
        <taxon>Anopheles</taxon>
    </lineage>
</organism>
<dbReference type="AlphaFoldDB" id="A0A182TEG3"/>
<dbReference type="Proteomes" id="UP000075902">
    <property type="component" value="Unassembled WGS sequence"/>
</dbReference>
<evidence type="ECO:0000313" key="2">
    <source>
        <dbReference type="EnsemblMetazoa" id="AMEC000856-PA"/>
    </source>
</evidence>
<dbReference type="EnsemblMetazoa" id="AMEC000856-RA">
    <property type="protein sequence ID" value="AMEC000856-PA"/>
    <property type="gene ID" value="AMEC000856"/>
</dbReference>
<feature type="region of interest" description="Disordered" evidence="1">
    <location>
        <begin position="174"/>
        <end position="208"/>
    </location>
</feature>
<evidence type="ECO:0000313" key="3">
    <source>
        <dbReference type="Proteomes" id="UP000075902"/>
    </source>
</evidence>
<keyword evidence="3" id="KW-1185">Reference proteome</keyword>
<feature type="compositionally biased region" description="Polar residues" evidence="1">
    <location>
        <begin position="196"/>
        <end position="208"/>
    </location>
</feature>
<protein>
    <submittedName>
        <fullName evidence="2">Uncharacterized protein</fullName>
    </submittedName>
</protein>
<reference evidence="3" key="1">
    <citation type="submission" date="2014-01" db="EMBL/GenBank/DDBJ databases">
        <title>The Genome Sequence of Anopheles melas CM1001059_A (V2).</title>
        <authorList>
            <consortium name="The Broad Institute Genomics Platform"/>
            <person name="Neafsey D.E."/>
            <person name="Besansky N."/>
            <person name="Howell P."/>
            <person name="Walton C."/>
            <person name="Young S.K."/>
            <person name="Zeng Q."/>
            <person name="Gargeya S."/>
            <person name="Fitzgerald M."/>
            <person name="Haas B."/>
            <person name="Abouelleil A."/>
            <person name="Allen A.W."/>
            <person name="Alvarado L."/>
            <person name="Arachchi H.M."/>
            <person name="Berlin A.M."/>
            <person name="Chapman S.B."/>
            <person name="Gainer-Dewar J."/>
            <person name="Goldberg J."/>
            <person name="Griggs A."/>
            <person name="Gujja S."/>
            <person name="Hansen M."/>
            <person name="Howarth C."/>
            <person name="Imamovic A."/>
            <person name="Ireland A."/>
            <person name="Larimer J."/>
            <person name="McCowan C."/>
            <person name="Murphy C."/>
            <person name="Pearson M."/>
            <person name="Poon T.W."/>
            <person name="Priest M."/>
            <person name="Roberts A."/>
            <person name="Saif S."/>
            <person name="Shea T."/>
            <person name="Sisk P."/>
            <person name="Sykes S."/>
            <person name="Wortman J."/>
            <person name="Nusbaum C."/>
            <person name="Birren B."/>
        </authorList>
    </citation>
    <scope>NUCLEOTIDE SEQUENCE [LARGE SCALE GENOMIC DNA]</scope>
    <source>
        <strain evidence="3">CM1001059</strain>
    </source>
</reference>
<evidence type="ECO:0000256" key="1">
    <source>
        <dbReference type="SAM" id="MobiDB-lite"/>
    </source>
</evidence>
<accession>A0A182TEG3</accession>
<name>A0A182TEG3_9DIPT</name>
<dbReference type="VEuPathDB" id="VectorBase:AMEC000856"/>
<reference evidence="2" key="2">
    <citation type="submission" date="2020-05" db="UniProtKB">
        <authorList>
            <consortium name="EnsemblMetazoa"/>
        </authorList>
    </citation>
    <scope>IDENTIFICATION</scope>
    <source>
        <strain evidence="2">CM1001059</strain>
    </source>
</reference>
<proteinExistence type="predicted"/>
<sequence>MSRSPAIHSGLVLSESPTRIALTRAQTLVESAGERSTERALAARPTVHVQHRVVDAVHQPVPVAVGAVLFHVLRHDAGRAVVIVRTVLERTPAGRFVRRQDHPARIHPLTDCLQVVDVLQPVEASQMHRKQVAFRLDRNAPFTVANGSSSSSSSSSDEPKGCIARRIDRECVARVSRQSTNDGADPLEDRDLAIRSDSTPLSRKSRSNVPTLIGNTRMMVFRYSRYFGMDTSTRPRRCPSMMAAAASSGFTSRIRLGKRMCGRLHSPVSTMYG</sequence>